<dbReference type="GO" id="GO:0020037">
    <property type="term" value="F:heme binding"/>
    <property type="evidence" value="ECO:0007669"/>
    <property type="project" value="InterPro"/>
</dbReference>
<dbReference type="STRING" id="914234.M2R3L6"/>
<evidence type="ECO:0000256" key="4">
    <source>
        <dbReference type="ARBA" id="ARBA00022617"/>
    </source>
</evidence>
<evidence type="ECO:0000313" key="11">
    <source>
        <dbReference type="Proteomes" id="UP000016930"/>
    </source>
</evidence>
<dbReference type="InterPro" id="IPR036396">
    <property type="entry name" value="Cyt_P450_sf"/>
</dbReference>
<dbReference type="PANTHER" id="PTHR24305:SF166">
    <property type="entry name" value="CYTOCHROME P450 12A4, MITOCHONDRIAL-RELATED"/>
    <property type="match status" value="1"/>
</dbReference>
<gene>
    <name evidence="10" type="ORF">CERSUDRAFT_87345</name>
</gene>
<dbReference type="EMBL" id="KB445806">
    <property type="protein sequence ID" value="EMD33506.1"/>
    <property type="molecule type" value="Genomic_DNA"/>
</dbReference>
<name>M2R3L6_CERS8</name>
<evidence type="ECO:0000256" key="6">
    <source>
        <dbReference type="ARBA" id="ARBA00023002"/>
    </source>
</evidence>
<dbReference type="PANTHER" id="PTHR24305">
    <property type="entry name" value="CYTOCHROME P450"/>
    <property type="match status" value="1"/>
</dbReference>
<dbReference type="Gene3D" id="1.10.630.10">
    <property type="entry name" value="Cytochrome P450"/>
    <property type="match status" value="1"/>
</dbReference>
<evidence type="ECO:0000256" key="1">
    <source>
        <dbReference type="ARBA" id="ARBA00001971"/>
    </source>
</evidence>
<evidence type="ECO:0000256" key="2">
    <source>
        <dbReference type="ARBA" id="ARBA00005179"/>
    </source>
</evidence>
<dbReference type="PRINTS" id="PR00463">
    <property type="entry name" value="EP450I"/>
</dbReference>
<sequence length="546" mass="61484">MSAILKSPWPAIYACSAYAAYRLVRFLARPWFTYLRYLPGPPSASLFLGNLQQLFDADFETVFEEWAEKFGNTFRFHGLFNMPQMHTMDLKAMNHILTHSMDFPKPKASRFFLSRIVGEGVLIAEGEAHRKQRRVMNPAFGPAQIRELTGIFVDKAIELRNFWDCAITETNDTARIDVFDGLTKTTLNVIGSAGFNYEFDALNPSKNSELFNAFETVFSTTKQRFSILPVLQAAIPILRKLPGTRLRKVEEARDLMRRIGMKMVQEKKAAVLQSLAAEKSGGGIGKKDVHGRDLLTLLIKANMATELPDHLKLSDEDVLWQVPTFLVAGHETTSSGVTWCLYALTQAPEVQKKLREELFTLDTETPTMDELNSLQYLDAVVRETLRVHAPVSTTARESTKDTVLPLGTPYTDTRGQAHHSIPLEKGTAVLIPILAINRAKSLWGEDSFDFKPERWESPPEAISEIPGVWSNMLTFIGGSRACIGYRFTLAEMKALIFTLVRAFEFELAVPADDITKIAEIAQRPIVKSEIEKGNQMPLFVKRHVRV</sequence>
<dbReference type="Proteomes" id="UP000016930">
    <property type="component" value="Unassembled WGS sequence"/>
</dbReference>
<keyword evidence="11" id="KW-1185">Reference proteome</keyword>
<organism evidence="10 11">
    <name type="scientific">Ceriporiopsis subvermispora (strain B)</name>
    <name type="common">White-rot fungus</name>
    <name type="synonym">Gelatoporia subvermispora</name>
    <dbReference type="NCBI Taxonomy" id="914234"/>
    <lineage>
        <taxon>Eukaryota</taxon>
        <taxon>Fungi</taxon>
        <taxon>Dikarya</taxon>
        <taxon>Basidiomycota</taxon>
        <taxon>Agaricomycotina</taxon>
        <taxon>Agaricomycetes</taxon>
        <taxon>Polyporales</taxon>
        <taxon>Gelatoporiaceae</taxon>
        <taxon>Gelatoporia</taxon>
    </lineage>
</organism>
<proteinExistence type="inferred from homology"/>
<dbReference type="CDD" id="cd11069">
    <property type="entry name" value="CYP_FUM15-like"/>
    <property type="match status" value="1"/>
</dbReference>
<comment type="pathway">
    <text evidence="2">Secondary metabolite biosynthesis.</text>
</comment>
<dbReference type="SUPFAM" id="SSF48264">
    <property type="entry name" value="Cytochrome P450"/>
    <property type="match status" value="1"/>
</dbReference>
<keyword evidence="8" id="KW-0503">Monooxygenase</keyword>
<accession>M2R3L6</accession>
<dbReference type="AlphaFoldDB" id="M2R3L6"/>
<dbReference type="OrthoDB" id="1470350at2759"/>
<dbReference type="Pfam" id="PF00067">
    <property type="entry name" value="p450"/>
    <property type="match status" value="1"/>
</dbReference>
<keyword evidence="6" id="KW-0560">Oxidoreductase</keyword>
<evidence type="ECO:0000256" key="3">
    <source>
        <dbReference type="ARBA" id="ARBA00010617"/>
    </source>
</evidence>
<reference evidence="10 11" key="1">
    <citation type="journal article" date="2012" name="Proc. Natl. Acad. Sci. U.S.A.">
        <title>Comparative genomics of Ceriporiopsis subvermispora and Phanerochaete chrysosporium provide insight into selective ligninolysis.</title>
        <authorList>
            <person name="Fernandez-Fueyo E."/>
            <person name="Ruiz-Duenas F.J."/>
            <person name="Ferreira P."/>
            <person name="Floudas D."/>
            <person name="Hibbett D.S."/>
            <person name="Canessa P."/>
            <person name="Larrondo L.F."/>
            <person name="James T.Y."/>
            <person name="Seelenfreund D."/>
            <person name="Lobos S."/>
            <person name="Polanco R."/>
            <person name="Tello M."/>
            <person name="Honda Y."/>
            <person name="Watanabe T."/>
            <person name="Watanabe T."/>
            <person name="Ryu J.S."/>
            <person name="Kubicek C.P."/>
            <person name="Schmoll M."/>
            <person name="Gaskell J."/>
            <person name="Hammel K.E."/>
            <person name="St John F.J."/>
            <person name="Vanden Wymelenberg A."/>
            <person name="Sabat G."/>
            <person name="Splinter BonDurant S."/>
            <person name="Syed K."/>
            <person name="Yadav J.S."/>
            <person name="Doddapaneni H."/>
            <person name="Subramanian V."/>
            <person name="Lavin J.L."/>
            <person name="Oguiza J.A."/>
            <person name="Perez G."/>
            <person name="Pisabarro A.G."/>
            <person name="Ramirez L."/>
            <person name="Santoyo F."/>
            <person name="Master E."/>
            <person name="Coutinho P.M."/>
            <person name="Henrissat B."/>
            <person name="Lombard V."/>
            <person name="Magnuson J.K."/>
            <person name="Kuees U."/>
            <person name="Hori C."/>
            <person name="Igarashi K."/>
            <person name="Samejima M."/>
            <person name="Held B.W."/>
            <person name="Barry K.W."/>
            <person name="LaButti K.M."/>
            <person name="Lapidus A."/>
            <person name="Lindquist E.A."/>
            <person name="Lucas S.M."/>
            <person name="Riley R."/>
            <person name="Salamov A.A."/>
            <person name="Hoffmeister D."/>
            <person name="Schwenk D."/>
            <person name="Hadar Y."/>
            <person name="Yarden O."/>
            <person name="de Vries R.P."/>
            <person name="Wiebenga A."/>
            <person name="Stenlid J."/>
            <person name="Eastwood D."/>
            <person name="Grigoriev I.V."/>
            <person name="Berka R.M."/>
            <person name="Blanchette R.A."/>
            <person name="Kersten P."/>
            <person name="Martinez A.T."/>
            <person name="Vicuna R."/>
            <person name="Cullen D."/>
        </authorList>
    </citation>
    <scope>NUCLEOTIDE SEQUENCE [LARGE SCALE GENOMIC DNA]</scope>
    <source>
        <strain evidence="10 11">B</strain>
    </source>
</reference>
<keyword evidence="7 9" id="KW-0408">Iron</keyword>
<feature type="binding site" description="axial binding residue" evidence="9">
    <location>
        <position position="482"/>
    </location>
    <ligand>
        <name>heme</name>
        <dbReference type="ChEBI" id="CHEBI:30413"/>
    </ligand>
    <ligandPart>
        <name>Fe</name>
        <dbReference type="ChEBI" id="CHEBI:18248"/>
    </ligandPart>
</feature>
<evidence type="ECO:0000256" key="9">
    <source>
        <dbReference type="PIRSR" id="PIRSR602401-1"/>
    </source>
</evidence>
<comment type="cofactor">
    <cofactor evidence="1 9">
        <name>heme</name>
        <dbReference type="ChEBI" id="CHEBI:30413"/>
    </cofactor>
</comment>
<keyword evidence="5 9" id="KW-0479">Metal-binding</keyword>
<evidence type="ECO:0000256" key="7">
    <source>
        <dbReference type="ARBA" id="ARBA00023004"/>
    </source>
</evidence>
<dbReference type="InterPro" id="IPR050121">
    <property type="entry name" value="Cytochrome_P450_monoxygenase"/>
</dbReference>
<keyword evidence="4 9" id="KW-0349">Heme</keyword>
<evidence type="ECO:0000313" key="10">
    <source>
        <dbReference type="EMBL" id="EMD33506.1"/>
    </source>
</evidence>
<dbReference type="InterPro" id="IPR002401">
    <property type="entry name" value="Cyt_P450_E_grp-I"/>
</dbReference>
<dbReference type="GO" id="GO:0005506">
    <property type="term" value="F:iron ion binding"/>
    <property type="evidence" value="ECO:0007669"/>
    <property type="project" value="InterPro"/>
</dbReference>
<dbReference type="PRINTS" id="PR00385">
    <property type="entry name" value="P450"/>
</dbReference>
<evidence type="ECO:0000256" key="5">
    <source>
        <dbReference type="ARBA" id="ARBA00022723"/>
    </source>
</evidence>
<dbReference type="InterPro" id="IPR001128">
    <property type="entry name" value="Cyt_P450"/>
</dbReference>
<evidence type="ECO:0000256" key="8">
    <source>
        <dbReference type="ARBA" id="ARBA00023033"/>
    </source>
</evidence>
<comment type="similarity">
    <text evidence="3">Belongs to the cytochrome P450 family.</text>
</comment>
<dbReference type="HOGENOM" id="CLU_001570_5_11_1"/>
<evidence type="ECO:0008006" key="12">
    <source>
        <dbReference type="Google" id="ProtNLM"/>
    </source>
</evidence>
<protein>
    <recommendedName>
        <fullName evidence="12">Cytochrome P450</fullName>
    </recommendedName>
</protein>
<dbReference type="GO" id="GO:0016705">
    <property type="term" value="F:oxidoreductase activity, acting on paired donors, with incorporation or reduction of molecular oxygen"/>
    <property type="evidence" value="ECO:0007669"/>
    <property type="project" value="InterPro"/>
</dbReference>
<dbReference type="GO" id="GO:0004497">
    <property type="term" value="F:monooxygenase activity"/>
    <property type="evidence" value="ECO:0007669"/>
    <property type="project" value="UniProtKB-KW"/>
</dbReference>